<sequence length="206" mass="23112">MQVVDPMHIAPPAWAPVLTTRLTIRPYEATDAGAFFQLINENRARLQPAFPARVAAVRTLADARRVIMLFQQDWQARRLFVFGIWLTATGEYLGDISLKPTWSQPTTAELGYYLAATAQGHGYAREALAAAVQFGFGAAINASRLDIRCHADNRRSHAVANHVGFRPLPTRPRLWPLRQPESEIRHFAYARTDAPDFAQKDYLLSA</sequence>
<protein>
    <recommendedName>
        <fullName evidence="4">N-acetyltransferase domain-containing protein</fullName>
    </recommendedName>
</protein>
<evidence type="ECO:0000313" key="6">
    <source>
        <dbReference type="Proteomes" id="UP000632273"/>
    </source>
</evidence>
<evidence type="ECO:0000256" key="3">
    <source>
        <dbReference type="ARBA" id="ARBA00038502"/>
    </source>
</evidence>
<feature type="domain" description="N-acetyltransferase" evidence="4">
    <location>
        <begin position="22"/>
        <end position="194"/>
    </location>
</feature>
<keyword evidence="1" id="KW-0808">Transferase</keyword>
<dbReference type="InterPro" id="IPR016181">
    <property type="entry name" value="Acyl_CoA_acyltransferase"/>
</dbReference>
<dbReference type="EMBL" id="BMHT01000001">
    <property type="protein sequence ID" value="GGE96865.1"/>
    <property type="molecule type" value="Genomic_DNA"/>
</dbReference>
<keyword evidence="6" id="KW-1185">Reference proteome</keyword>
<evidence type="ECO:0000313" key="5">
    <source>
        <dbReference type="EMBL" id="GGE96865.1"/>
    </source>
</evidence>
<evidence type="ECO:0000256" key="2">
    <source>
        <dbReference type="ARBA" id="ARBA00023315"/>
    </source>
</evidence>
<reference evidence="6" key="1">
    <citation type="journal article" date="2019" name="Int. J. Syst. Evol. Microbiol.">
        <title>The Global Catalogue of Microorganisms (GCM) 10K type strain sequencing project: providing services to taxonomists for standard genome sequencing and annotation.</title>
        <authorList>
            <consortium name="The Broad Institute Genomics Platform"/>
            <consortium name="The Broad Institute Genome Sequencing Center for Infectious Disease"/>
            <person name="Wu L."/>
            <person name="Ma J."/>
        </authorList>
    </citation>
    <scope>NUCLEOTIDE SEQUENCE [LARGE SCALE GENOMIC DNA]</scope>
    <source>
        <strain evidence="6">CGMCC 1.15197</strain>
    </source>
</reference>
<dbReference type="SUPFAM" id="SSF55729">
    <property type="entry name" value="Acyl-CoA N-acyltransferases (Nat)"/>
    <property type="match status" value="1"/>
</dbReference>
<comment type="caution">
    <text evidence="5">The sequence shown here is derived from an EMBL/GenBank/DDBJ whole genome shotgun (WGS) entry which is preliminary data.</text>
</comment>
<organism evidence="5 6">
    <name type="scientific">Hymenobacter cavernae</name>
    <dbReference type="NCBI Taxonomy" id="2044852"/>
    <lineage>
        <taxon>Bacteria</taxon>
        <taxon>Pseudomonadati</taxon>
        <taxon>Bacteroidota</taxon>
        <taxon>Cytophagia</taxon>
        <taxon>Cytophagales</taxon>
        <taxon>Hymenobacteraceae</taxon>
        <taxon>Hymenobacter</taxon>
    </lineage>
</organism>
<dbReference type="PANTHER" id="PTHR43792:SF8">
    <property type="entry name" value="[RIBOSOMAL PROTEIN US5]-ALANINE N-ACETYLTRANSFERASE"/>
    <property type="match status" value="1"/>
</dbReference>
<comment type="similarity">
    <text evidence="3">Belongs to the acetyltransferase family. RimJ subfamily.</text>
</comment>
<dbReference type="RefSeq" id="WP_188810510.1">
    <property type="nucleotide sequence ID" value="NZ_BMHT01000001.1"/>
</dbReference>
<dbReference type="Proteomes" id="UP000632273">
    <property type="component" value="Unassembled WGS sequence"/>
</dbReference>
<dbReference type="PROSITE" id="PS51186">
    <property type="entry name" value="GNAT"/>
    <property type="match status" value="1"/>
</dbReference>
<dbReference type="Gene3D" id="3.40.630.30">
    <property type="match status" value="1"/>
</dbReference>
<gene>
    <name evidence="5" type="ORF">GCM10011383_04530</name>
</gene>
<evidence type="ECO:0000256" key="1">
    <source>
        <dbReference type="ARBA" id="ARBA00022679"/>
    </source>
</evidence>
<dbReference type="InterPro" id="IPR000182">
    <property type="entry name" value="GNAT_dom"/>
</dbReference>
<name>A0ABQ1TMW4_9BACT</name>
<dbReference type="PANTHER" id="PTHR43792">
    <property type="entry name" value="GNAT FAMILY, PUTATIVE (AFU_ORTHOLOGUE AFUA_3G00765)-RELATED-RELATED"/>
    <property type="match status" value="1"/>
</dbReference>
<accession>A0ABQ1TMW4</accession>
<dbReference type="InterPro" id="IPR051531">
    <property type="entry name" value="N-acetyltransferase"/>
</dbReference>
<dbReference type="Pfam" id="PF13302">
    <property type="entry name" value="Acetyltransf_3"/>
    <property type="match status" value="1"/>
</dbReference>
<keyword evidence="2" id="KW-0012">Acyltransferase</keyword>
<proteinExistence type="inferred from homology"/>
<evidence type="ECO:0000259" key="4">
    <source>
        <dbReference type="PROSITE" id="PS51186"/>
    </source>
</evidence>